<dbReference type="OrthoDB" id="331600at2759"/>
<feature type="compositionally biased region" description="Basic and acidic residues" evidence="4">
    <location>
        <begin position="63"/>
        <end position="76"/>
    </location>
</feature>
<keyword evidence="7" id="KW-1185">Reference proteome</keyword>
<keyword evidence="3" id="KW-0539">Nucleus</keyword>
<proteinExistence type="predicted"/>
<evidence type="ECO:0000313" key="7">
    <source>
        <dbReference type="Proteomes" id="UP000287033"/>
    </source>
</evidence>
<sequence>PTLAKSQVSSVRKNLKLHLLSVLKHPSSVEFHAQITTLLLDLGTQQQEIARNMPNLKDVRKRRGEDTDQGMKKIKI</sequence>
<feature type="non-terminal residue" evidence="6">
    <location>
        <position position="76"/>
    </location>
</feature>
<dbReference type="EMBL" id="BEZZ01208713">
    <property type="protein sequence ID" value="GCC47227.1"/>
    <property type="molecule type" value="Genomic_DNA"/>
</dbReference>
<gene>
    <name evidence="6" type="ORF">chiPu_0031399</name>
</gene>
<keyword evidence="2" id="KW-0507">mRNA processing</keyword>
<dbReference type="Proteomes" id="UP000287033">
    <property type="component" value="Unassembled WGS sequence"/>
</dbReference>
<feature type="domain" description="Symplekin/Pta1 N-terminal" evidence="5">
    <location>
        <begin position="1"/>
        <end position="58"/>
    </location>
</feature>
<evidence type="ECO:0000259" key="5">
    <source>
        <dbReference type="Pfam" id="PF11935"/>
    </source>
</evidence>
<dbReference type="PANTHER" id="PTHR15245:SF20">
    <property type="entry name" value="SYMPLEKIN"/>
    <property type="match status" value="1"/>
</dbReference>
<evidence type="ECO:0000313" key="6">
    <source>
        <dbReference type="EMBL" id="GCC47227.1"/>
    </source>
</evidence>
<feature type="non-terminal residue" evidence="6">
    <location>
        <position position="1"/>
    </location>
</feature>
<feature type="region of interest" description="Disordered" evidence="4">
    <location>
        <begin position="54"/>
        <end position="76"/>
    </location>
</feature>
<organism evidence="6 7">
    <name type="scientific">Chiloscyllium punctatum</name>
    <name type="common">Brownbanded bambooshark</name>
    <name type="synonym">Hemiscyllium punctatum</name>
    <dbReference type="NCBI Taxonomy" id="137246"/>
    <lineage>
        <taxon>Eukaryota</taxon>
        <taxon>Metazoa</taxon>
        <taxon>Chordata</taxon>
        <taxon>Craniata</taxon>
        <taxon>Vertebrata</taxon>
        <taxon>Chondrichthyes</taxon>
        <taxon>Elasmobranchii</taxon>
        <taxon>Galeomorphii</taxon>
        <taxon>Galeoidea</taxon>
        <taxon>Orectolobiformes</taxon>
        <taxon>Hemiscylliidae</taxon>
        <taxon>Chiloscyllium</taxon>
    </lineage>
</organism>
<dbReference type="Pfam" id="PF11935">
    <property type="entry name" value="SYMPK_PTA1_N"/>
    <property type="match status" value="1"/>
</dbReference>
<dbReference type="STRING" id="137246.A0A401TX46"/>
<comment type="subcellular location">
    <subcellularLocation>
        <location evidence="1">Nucleus</location>
    </subcellularLocation>
</comment>
<evidence type="ECO:0000256" key="2">
    <source>
        <dbReference type="ARBA" id="ARBA00022664"/>
    </source>
</evidence>
<dbReference type="InterPro" id="IPR021850">
    <property type="entry name" value="Symplekin/Pta1"/>
</dbReference>
<dbReference type="GO" id="GO:0005847">
    <property type="term" value="C:mRNA cleavage and polyadenylation specificity factor complex"/>
    <property type="evidence" value="ECO:0007669"/>
    <property type="project" value="TreeGrafter"/>
</dbReference>
<dbReference type="AlphaFoldDB" id="A0A401TX46"/>
<evidence type="ECO:0000256" key="3">
    <source>
        <dbReference type="ARBA" id="ARBA00023242"/>
    </source>
</evidence>
<dbReference type="InterPro" id="IPR011989">
    <property type="entry name" value="ARM-like"/>
</dbReference>
<evidence type="ECO:0000256" key="1">
    <source>
        <dbReference type="ARBA" id="ARBA00004123"/>
    </source>
</evidence>
<protein>
    <recommendedName>
        <fullName evidence="5">Symplekin/Pta1 N-terminal domain-containing protein</fullName>
    </recommendedName>
</protein>
<reference evidence="6 7" key="1">
    <citation type="journal article" date="2018" name="Nat. Ecol. Evol.">
        <title>Shark genomes provide insights into elasmobranch evolution and the origin of vertebrates.</title>
        <authorList>
            <person name="Hara Y"/>
            <person name="Yamaguchi K"/>
            <person name="Onimaru K"/>
            <person name="Kadota M"/>
            <person name="Koyanagi M"/>
            <person name="Keeley SD"/>
            <person name="Tatsumi K"/>
            <person name="Tanaka K"/>
            <person name="Motone F"/>
            <person name="Kageyama Y"/>
            <person name="Nozu R"/>
            <person name="Adachi N"/>
            <person name="Nishimura O"/>
            <person name="Nakagawa R"/>
            <person name="Tanegashima C"/>
            <person name="Kiyatake I"/>
            <person name="Matsumoto R"/>
            <person name="Murakumo K"/>
            <person name="Nishida K"/>
            <person name="Terakita A"/>
            <person name="Kuratani S"/>
            <person name="Sato K"/>
            <person name="Hyodo S Kuraku.S."/>
        </authorList>
    </citation>
    <scope>NUCLEOTIDE SEQUENCE [LARGE SCALE GENOMIC DNA]</scope>
</reference>
<name>A0A401TX46_CHIPU</name>
<dbReference type="PANTHER" id="PTHR15245">
    <property type="entry name" value="SYMPLEKIN-RELATED"/>
    <property type="match status" value="1"/>
</dbReference>
<dbReference type="InterPro" id="IPR032460">
    <property type="entry name" value="Symplekin/Pta1_N"/>
</dbReference>
<dbReference type="GO" id="GO:0006397">
    <property type="term" value="P:mRNA processing"/>
    <property type="evidence" value="ECO:0007669"/>
    <property type="project" value="UniProtKB-KW"/>
</dbReference>
<dbReference type="Gene3D" id="1.25.10.10">
    <property type="entry name" value="Leucine-rich Repeat Variant"/>
    <property type="match status" value="1"/>
</dbReference>
<comment type="caution">
    <text evidence="6">The sequence shown here is derived from an EMBL/GenBank/DDBJ whole genome shotgun (WGS) entry which is preliminary data.</text>
</comment>
<evidence type="ECO:0000256" key="4">
    <source>
        <dbReference type="SAM" id="MobiDB-lite"/>
    </source>
</evidence>
<accession>A0A401TX46</accession>